<sequence>MSRRYVKNGAQIILYLEYILRS</sequence>
<accession>A0A2P2QK88</accession>
<evidence type="ECO:0000313" key="1">
    <source>
        <dbReference type="EMBL" id="MBX67428.1"/>
    </source>
</evidence>
<reference evidence="1" key="1">
    <citation type="submission" date="2018-02" db="EMBL/GenBank/DDBJ databases">
        <title>Rhizophora mucronata_Transcriptome.</title>
        <authorList>
            <person name="Meera S.P."/>
            <person name="Sreeshan A."/>
            <person name="Augustine A."/>
        </authorList>
    </citation>
    <scope>NUCLEOTIDE SEQUENCE</scope>
    <source>
        <tissue evidence="1">Leaf</tissue>
    </source>
</reference>
<name>A0A2P2QK88_RHIMU</name>
<proteinExistence type="predicted"/>
<dbReference type="EMBL" id="GGEC01086944">
    <property type="protein sequence ID" value="MBX67428.1"/>
    <property type="molecule type" value="Transcribed_RNA"/>
</dbReference>
<protein>
    <submittedName>
        <fullName evidence="1">Uncharacterized protein</fullName>
    </submittedName>
</protein>
<dbReference type="AlphaFoldDB" id="A0A2P2QK88"/>
<organism evidence="1">
    <name type="scientific">Rhizophora mucronata</name>
    <name type="common">Asiatic mangrove</name>
    <dbReference type="NCBI Taxonomy" id="61149"/>
    <lineage>
        <taxon>Eukaryota</taxon>
        <taxon>Viridiplantae</taxon>
        <taxon>Streptophyta</taxon>
        <taxon>Embryophyta</taxon>
        <taxon>Tracheophyta</taxon>
        <taxon>Spermatophyta</taxon>
        <taxon>Magnoliopsida</taxon>
        <taxon>eudicotyledons</taxon>
        <taxon>Gunneridae</taxon>
        <taxon>Pentapetalae</taxon>
        <taxon>rosids</taxon>
        <taxon>fabids</taxon>
        <taxon>Malpighiales</taxon>
        <taxon>Rhizophoraceae</taxon>
        <taxon>Rhizophora</taxon>
    </lineage>
</organism>